<dbReference type="Proteomes" id="UP001055439">
    <property type="component" value="Chromosome 2"/>
</dbReference>
<dbReference type="PANTHER" id="PTHR48011">
    <property type="entry name" value="CCR4-NOT TRANSCRIPTIONAL COMPLEX SUBUNIT CAF120-RELATED"/>
    <property type="match status" value="1"/>
</dbReference>
<feature type="compositionally biased region" description="Basic residues" evidence="1">
    <location>
        <begin position="161"/>
        <end position="174"/>
    </location>
</feature>
<accession>A0A9E7EZP4</accession>
<name>A0A9E7EZP4_9LILI</name>
<dbReference type="InterPro" id="IPR000719">
    <property type="entry name" value="Prot_kinase_dom"/>
</dbReference>
<evidence type="ECO:0000313" key="3">
    <source>
        <dbReference type="EMBL" id="URD85775.1"/>
    </source>
</evidence>
<dbReference type="Gene3D" id="1.10.510.10">
    <property type="entry name" value="Transferase(Phosphotransferase) domain 1"/>
    <property type="match status" value="1"/>
</dbReference>
<dbReference type="GO" id="GO:0005524">
    <property type="term" value="F:ATP binding"/>
    <property type="evidence" value="ECO:0007669"/>
    <property type="project" value="InterPro"/>
</dbReference>
<protein>
    <submittedName>
        <fullName evidence="3">Protein tyrosine kinase</fullName>
    </submittedName>
</protein>
<evidence type="ECO:0000259" key="2">
    <source>
        <dbReference type="PROSITE" id="PS50011"/>
    </source>
</evidence>
<dbReference type="OrthoDB" id="633533at2759"/>
<gene>
    <name evidence="3" type="ORF">MUK42_16863</name>
</gene>
<keyword evidence="3" id="KW-0418">Kinase</keyword>
<dbReference type="EMBL" id="CP097504">
    <property type="protein sequence ID" value="URD85775.1"/>
    <property type="molecule type" value="Genomic_DNA"/>
</dbReference>
<dbReference type="SUPFAM" id="SSF56112">
    <property type="entry name" value="Protein kinase-like (PK-like)"/>
    <property type="match status" value="1"/>
</dbReference>
<dbReference type="PROSITE" id="PS50011">
    <property type="entry name" value="PROTEIN_KINASE_DOM"/>
    <property type="match status" value="1"/>
</dbReference>
<dbReference type="InterPro" id="IPR052751">
    <property type="entry name" value="Plant_MAPKKK"/>
</dbReference>
<dbReference type="InterPro" id="IPR011009">
    <property type="entry name" value="Kinase-like_dom_sf"/>
</dbReference>
<keyword evidence="4" id="KW-1185">Reference proteome</keyword>
<dbReference type="AlphaFoldDB" id="A0A9E7EZP4"/>
<dbReference type="SMART" id="SM00220">
    <property type="entry name" value="S_TKc"/>
    <property type="match status" value="1"/>
</dbReference>
<feature type="domain" description="Protein kinase" evidence="2">
    <location>
        <begin position="1"/>
        <end position="152"/>
    </location>
</feature>
<reference evidence="3" key="1">
    <citation type="submission" date="2022-05" db="EMBL/GenBank/DDBJ databases">
        <title>The Musa troglodytarum L. genome provides insights into the mechanism of non-climacteric behaviour and enrichment of carotenoids.</title>
        <authorList>
            <person name="Wang J."/>
        </authorList>
    </citation>
    <scope>NUCLEOTIDE SEQUENCE</scope>
    <source>
        <tissue evidence="3">Leaf</tissue>
    </source>
</reference>
<organism evidence="3 4">
    <name type="scientific">Musa troglodytarum</name>
    <name type="common">fe'i banana</name>
    <dbReference type="NCBI Taxonomy" id="320322"/>
    <lineage>
        <taxon>Eukaryota</taxon>
        <taxon>Viridiplantae</taxon>
        <taxon>Streptophyta</taxon>
        <taxon>Embryophyta</taxon>
        <taxon>Tracheophyta</taxon>
        <taxon>Spermatophyta</taxon>
        <taxon>Magnoliopsida</taxon>
        <taxon>Liliopsida</taxon>
        <taxon>Zingiberales</taxon>
        <taxon>Musaceae</taxon>
        <taxon>Musa</taxon>
    </lineage>
</organism>
<feature type="region of interest" description="Disordered" evidence="1">
    <location>
        <begin position="152"/>
        <end position="174"/>
    </location>
</feature>
<dbReference type="GO" id="GO:0004672">
    <property type="term" value="F:protein kinase activity"/>
    <property type="evidence" value="ECO:0007669"/>
    <property type="project" value="InterPro"/>
</dbReference>
<evidence type="ECO:0000256" key="1">
    <source>
        <dbReference type="SAM" id="MobiDB-lite"/>
    </source>
</evidence>
<keyword evidence="3" id="KW-0808">Transferase</keyword>
<proteinExistence type="predicted"/>
<dbReference type="Pfam" id="PF00069">
    <property type="entry name" value="Pkinase"/>
    <property type="match status" value="1"/>
</dbReference>
<evidence type="ECO:0000313" key="4">
    <source>
        <dbReference type="Proteomes" id="UP001055439"/>
    </source>
</evidence>
<sequence>MTRALRYLHDAAEVVHYDVNGRNVLLGRAVGVAKLTDFDATTRISEGDGRGCVRGTPLWMAPEVARGERPRPESDVWSLGCTVIEMATGAQPWPDWRPKDAAESMFRIDYGNELPEFPPLLFEVARDFLDKCLRRDASDRWTAEQLLQHPFLPRGGDPARHARTGKLGVPRRLR</sequence>
<dbReference type="GO" id="GO:0007165">
    <property type="term" value="P:signal transduction"/>
    <property type="evidence" value="ECO:0007669"/>
    <property type="project" value="TreeGrafter"/>
</dbReference>
<dbReference type="PANTHER" id="PTHR48011:SF7">
    <property type="entry name" value="F10K1.14 PROTEIN"/>
    <property type="match status" value="1"/>
</dbReference>